<evidence type="ECO:0000313" key="4">
    <source>
        <dbReference type="Proteomes" id="UP001152797"/>
    </source>
</evidence>
<dbReference type="SUPFAM" id="SSF47473">
    <property type="entry name" value="EF-hand"/>
    <property type="match status" value="1"/>
</dbReference>
<dbReference type="EMBL" id="CAMXCT010000880">
    <property type="protein sequence ID" value="CAI3984337.1"/>
    <property type="molecule type" value="Genomic_DNA"/>
</dbReference>
<evidence type="ECO:0000313" key="1">
    <source>
        <dbReference type="EMBL" id="CAI3984337.1"/>
    </source>
</evidence>
<dbReference type="Gene3D" id="1.10.238.10">
    <property type="entry name" value="EF-hand"/>
    <property type="match status" value="1"/>
</dbReference>
<dbReference type="AlphaFoldDB" id="A0A9P1FRZ9"/>
<name>A0A9P1FRZ9_9DINO</name>
<reference evidence="1" key="1">
    <citation type="submission" date="2022-10" db="EMBL/GenBank/DDBJ databases">
        <authorList>
            <person name="Chen Y."/>
            <person name="Dougan E. K."/>
            <person name="Chan C."/>
            <person name="Rhodes N."/>
            <person name="Thang M."/>
        </authorList>
    </citation>
    <scope>NUCLEOTIDE SEQUENCE</scope>
</reference>
<dbReference type="EMBL" id="CAMXCT030000880">
    <property type="protein sequence ID" value="CAL4771649.1"/>
    <property type="molecule type" value="Genomic_DNA"/>
</dbReference>
<keyword evidence="4" id="KW-1185">Reference proteome</keyword>
<sequence>MALPSFGAADGEAEVSAEVFEPLSPLALQAVEDDDELLPGPEDDVEGQVECFLETLPTSDAHEVVHSLLESDTPESKGIVELQVDDRSERIEESCEFLLRLLEFCPSVEKRQHVLETWLRRNPRENHPRKGKKSLSPATSSDFLELRRVQRLNSNVMTPAVSMRAESPGRRCFGREPGEQLFTLHEFAPVQEAFRSYDKQCPGSIDTKCLAKVLRVGGLTDDEISKLLQGAGLGVSSEPVDYEAFLEWMFRR</sequence>
<evidence type="ECO:0000313" key="3">
    <source>
        <dbReference type="EMBL" id="CAL4771649.1"/>
    </source>
</evidence>
<dbReference type="EMBL" id="CAMXCT020000880">
    <property type="protein sequence ID" value="CAL1137712.1"/>
    <property type="molecule type" value="Genomic_DNA"/>
</dbReference>
<organism evidence="1">
    <name type="scientific">Cladocopium goreaui</name>
    <dbReference type="NCBI Taxonomy" id="2562237"/>
    <lineage>
        <taxon>Eukaryota</taxon>
        <taxon>Sar</taxon>
        <taxon>Alveolata</taxon>
        <taxon>Dinophyceae</taxon>
        <taxon>Suessiales</taxon>
        <taxon>Symbiodiniaceae</taxon>
        <taxon>Cladocopium</taxon>
    </lineage>
</organism>
<gene>
    <name evidence="1" type="ORF">C1SCF055_LOCUS11879</name>
</gene>
<evidence type="ECO:0000313" key="2">
    <source>
        <dbReference type="EMBL" id="CAL1137712.1"/>
    </source>
</evidence>
<reference evidence="2" key="2">
    <citation type="submission" date="2024-04" db="EMBL/GenBank/DDBJ databases">
        <authorList>
            <person name="Chen Y."/>
            <person name="Shah S."/>
            <person name="Dougan E. K."/>
            <person name="Thang M."/>
            <person name="Chan C."/>
        </authorList>
    </citation>
    <scope>NUCLEOTIDE SEQUENCE [LARGE SCALE GENOMIC DNA]</scope>
</reference>
<dbReference type="Proteomes" id="UP001152797">
    <property type="component" value="Unassembled WGS sequence"/>
</dbReference>
<accession>A0A9P1FRZ9</accession>
<dbReference type="InterPro" id="IPR011992">
    <property type="entry name" value="EF-hand-dom_pair"/>
</dbReference>
<comment type="caution">
    <text evidence="1">The sequence shown here is derived from an EMBL/GenBank/DDBJ whole genome shotgun (WGS) entry which is preliminary data.</text>
</comment>
<protein>
    <submittedName>
        <fullName evidence="3">EF-hand domain-containing protein</fullName>
    </submittedName>
</protein>
<proteinExistence type="predicted"/>